<evidence type="ECO:0000313" key="3">
    <source>
        <dbReference type="Proteomes" id="UP000024837"/>
    </source>
</evidence>
<dbReference type="EMBL" id="KI966441">
    <property type="protein sequence ID" value="EWC44469.1"/>
    <property type="molecule type" value="Genomic_DNA"/>
</dbReference>
<dbReference type="InterPro" id="IPR029058">
    <property type="entry name" value="AB_hydrolase_fold"/>
</dbReference>
<feature type="region of interest" description="Disordered" evidence="1">
    <location>
        <begin position="18"/>
        <end position="86"/>
    </location>
</feature>
<proteinExistence type="predicted"/>
<dbReference type="PANTHER" id="PTHR42103:SF2">
    <property type="entry name" value="AB HYDROLASE-1 DOMAIN-CONTAINING PROTEIN"/>
    <property type="match status" value="1"/>
</dbReference>
<protein>
    <submittedName>
        <fullName evidence="2">Uncharacterized protein</fullName>
    </submittedName>
</protein>
<name>W7HN03_9PEZI</name>
<dbReference type="SUPFAM" id="SSF53474">
    <property type="entry name" value="alpha/beta-Hydrolases"/>
    <property type="match status" value="1"/>
</dbReference>
<accession>W7HN03</accession>
<sequence>MTLRTKLAAFHARIHSHRHTACSSHFHLKPASGKDHPPQEGAPPSPSRHHASKSKRSDRSSLSSSSTSSNHSSEGRHPSPVLTLMVPTGSHDLNVEARIYHPAEFPADYGRDARARRKAAVVAHPYASLGGSWDDPVVLALVGVLTGRGWIVATFNFGHVVIS</sequence>
<evidence type="ECO:0000256" key="1">
    <source>
        <dbReference type="SAM" id="MobiDB-lite"/>
    </source>
</evidence>
<feature type="compositionally biased region" description="Low complexity" evidence="1">
    <location>
        <begin position="60"/>
        <end position="72"/>
    </location>
</feature>
<gene>
    <name evidence="2" type="ORF">DRE_06737</name>
</gene>
<evidence type="ECO:0000313" key="2">
    <source>
        <dbReference type="EMBL" id="EWC44469.1"/>
    </source>
</evidence>
<dbReference type="Proteomes" id="UP000024837">
    <property type="component" value="Unassembled WGS sequence"/>
</dbReference>
<dbReference type="OrthoDB" id="10260961at2759"/>
<dbReference type="Gene3D" id="3.40.50.1820">
    <property type="entry name" value="alpha/beta hydrolase"/>
    <property type="match status" value="1"/>
</dbReference>
<feature type="compositionally biased region" description="Basic residues" evidence="1">
    <location>
        <begin position="47"/>
        <end position="56"/>
    </location>
</feature>
<dbReference type="HOGENOM" id="CLU_1627010_0_0_1"/>
<organism evidence="2 3">
    <name type="scientific">Drechslerella stenobrocha 248</name>
    <dbReference type="NCBI Taxonomy" id="1043628"/>
    <lineage>
        <taxon>Eukaryota</taxon>
        <taxon>Fungi</taxon>
        <taxon>Dikarya</taxon>
        <taxon>Ascomycota</taxon>
        <taxon>Pezizomycotina</taxon>
        <taxon>Orbiliomycetes</taxon>
        <taxon>Orbiliales</taxon>
        <taxon>Orbiliaceae</taxon>
        <taxon>Drechslerella</taxon>
    </lineage>
</organism>
<keyword evidence="3" id="KW-1185">Reference proteome</keyword>
<dbReference type="AlphaFoldDB" id="W7HN03"/>
<dbReference type="PANTHER" id="PTHR42103">
    <property type="entry name" value="ALPHA/BETA-HYDROLASES SUPERFAMILY PROTEIN"/>
    <property type="match status" value="1"/>
</dbReference>
<reference evidence="2 3" key="1">
    <citation type="submission" date="2013-05" db="EMBL/GenBank/DDBJ databases">
        <title>Drechslerella stenobrocha genome reveals carnivorous origination and mechanical trapping mechanism of predatory fungi.</title>
        <authorList>
            <person name="Liu X."/>
            <person name="Zhang W."/>
            <person name="Liu K."/>
        </authorList>
    </citation>
    <scope>NUCLEOTIDE SEQUENCE [LARGE SCALE GENOMIC DNA]</scope>
    <source>
        <strain evidence="2 3">248</strain>
    </source>
</reference>